<evidence type="ECO:0000256" key="2">
    <source>
        <dbReference type="SAM" id="MobiDB-lite"/>
    </source>
</evidence>
<organism evidence="4 5">
    <name type="scientific">Plasmodium gonderi</name>
    <dbReference type="NCBI Taxonomy" id="77519"/>
    <lineage>
        <taxon>Eukaryota</taxon>
        <taxon>Sar</taxon>
        <taxon>Alveolata</taxon>
        <taxon>Apicomplexa</taxon>
        <taxon>Aconoidasida</taxon>
        <taxon>Haemosporida</taxon>
        <taxon>Plasmodiidae</taxon>
        <taxon>Plasmodium</taxon>
        <taxon>Plasmodium (Plasmodium)</taxon>
    </lineage>
</organism>
<dbReference type="PANTHER" id="PTHR23189">
    <property type="entry name" value="RNA RECOGNITION MOTIF-CONTAINING"/>
    <property type="match status" value="1"/>
</dbReference>
<proteinExistence type="predicted"/>
<dbReference type="GO" id="GO:0003723">
    <property type="term" value="F:RNA binding"/>
    <property type="evidence" value="ECO:0007669"/>
    <property type="project" value="UniProtKB-KW"/>
</dbReference>
<evidence type="ECO:0000313" key="4">
    <source>
        <dbReference type="EMBL" id="GAW81796.1"/>
    </source>
</evidence>
<dbReference type="Gene3D" id="3.30.70.330">
    <property type="match status" value="1"/>
</dbReference>
<dbReference type="SUPFAM" id="SSF54928">
    <property type="entry name" value="RNA-binding domain, RBD"/>
    <property type="match status" value="1"/>
</dbReference>
<protein>
    <submittedName>
        <fullName evidence="4">RNA-binding protein mei2 homologue</fullName>
    </submittedName>
</protein>
<gene>
    <name evidence="4" type="ORF">PGO_112470</name>
</gene>
<feature type="region of interest" description="Disordered" evidence="2">
    <location>
        <begin position="1"/>
        <end position="24"/>
    </location>
</feature>
<dbReference type="InterPro" id="IPR035979">
    <property type="entry name" value="RBD_domain_sf"/>
</dbReference>
<name>A0A1Y1JH01_PLAGO</name>
<evidence type="ECO:0000313" key="5">
    <source>
        <dbReference type="Proteomes" id="UP000195521"/>
    </source>
</evidence>
<dbReference type="AlphaFoldDB" id="A0A1Y1JH01"/>
<dbReference type="OMA" id="GTILNIH"/>
<keyword evidence="1" id="KW-0694">RNA-binding</keyword>
<dbReference type="CDD" id="cd12277">
    <property type="entry name" value="RRM3_MEI2_EAR1_like"/>
    <property type="match status" value="1"/>
</dbReference>
<feature type="compositionally biased region" description="Polar residues" evidence="2">
    <location>
        <begin position="12"/>
        <end position="24"/>
    </location>
</feature>
<sequence length="461" mass="53712">MNNHLRDANFASKENVSKKGTQNKTTVHVKNTYISPYVLYNNKKENNENEFAKLNNILTNEKNKVFIKHKFNYFKDGIHEKKNLRYSLVNKLNLKCFENKGNACELNTITTMIQMNSDFDSDKDGNEMVKHEKSNLVGNIKELTIIRSEDIIRGRGTIRSEEFIGNNDIMNGKDIINIGEVINNERMEEEKTQPDVSFKTYPKGQKSDASFKTYPKDEKRDAYFSYNNYYKDNESVFPSSNCYISRSSGYEDKVNSLKYEGDERINQVELSNSNIEPIDNCCCSHSRLRDNCTNEVIYKCEDSIPLGTILNIHNLDNNNTNILTTVMLRNIPNKYTQKMLMNVMNEHFKGLYDFFYLPIDFRNKCNVGYAFINFIHPYYAELFIRFFNNYKLNAFKSNKICTVTWGRVQGLKANIEHYRNSAIMTIPIPQYKPMLFQNGISVSWPESDGPLPSIKLRSQKY</sequence>
<dbReference type="GeneID" id="39748525"/>
<accession>A0A1Y1JH01</accession>
<keyword evidence="5" id="KW-1185">Reference proteome</keyword>
<dbReference type="RefSeq" id="XP_028544385.1">
    <property type="nucleotide sequence ID" value="XM_028688584.1"/>
</dbReference>
<dbReference type="Pfam" id="PF04059">
    <property type="entry name" value="RRM_2"/>
    <property type="match status" value="1"/>
</dbReference>
<evidence type="ECO:0000259" key="3">
    <source>
        <dbReference type="Pfam" id="PF04059"/>
    </source>
</evidence>
<evidence type="ECO:0000256" key="1">
    <source>
        <dbReference type="ARBA" id="ARBA00022884"/>
    </source>
</evidence>
<dbReference type="EMBL" id="BDQF01000012">
    <property type="protein sequence ID" value="GAW81796.1"/>
    <property type="molecule type" value="Genomic_DNA"/>
</dbReference>
<dbReference type="InterPro" id="IPR012677">
    <property type="entry name" value="Nucleotide-bd_a/b_plait_sf"/>
</dbReference>
<dbReference type="InterPro" id="IPR007201">
    <property type="entry name" value="Mei2-like_Rrm_C"/>
</dbReference>
<dbReference type="Proteomes" id="UP000195521">
    <property type="component" value="Unassembled WGS sequence"/>
</dbReference>
<comment type="caution">
    <text evidence="4">The sequence shown here is derived from an EMBL/GenBank/DDBJ whole genome shotgun (WGS) entry which is preliminary data.</text>
</comment>
<reference evidence="5" key="1">
    <citation type="submission" date="2017-04" db="EMBL/GenBank/DDBJ databases">
        <title>Plasmodium gonderi genome.</title>
        <authorList>
            <person name="Arisue N."/>
            <person name="Honma H."/>
            <person name="Kawai S."/>
            <person name="Tougan T."/>
            <person name="Tanabe K."/>
            <person name="Horii T."/>
        </authorList>
    </citation>
    <scope>NUCLEOTIDE SEQUENCE [LARGE SCALE GENOMIC DNA]</scope>
    <source>
        <strain evidence="5">ATCC 30045</strain>
    </source>
</reference>
<feature type="domain" description="Mei2-like C-terminal RNA recognition motif" evidence="3">
    <location>
        <begin position="324"/>
        <end position="419"/>
    </location>
</feature>
<dbReference type="OrthoDB" id="417481at2759"/>